<evidence type="ECO:0000313" key="2">
    <source>
        <dbReference type="Proteomes" id="UP000179221"/>
    </source>
</evidence>
<gene>
    <name evidence="1" type="ORF">A2628_04760</name>
</gene>
<evidence type="ECO:0000313" key="1">
    <source>
        <dbReference type="EMBL" id="OGM26836.1"/>
    </source>
</evidence>
<dbReference type="AlphaFoldDB" id="A0A1F7YHM3"/>
<proteinExistence type="predicted"/>
<organism evidence="1 2">
    <name type="scientific">Candidatus Woesebacteria bacterium RIFCSPHIGHO2_01_FULL_40_22</name>
    <dbReference type="NCBI Taxonomy" id="1802499"/>
    <lineage>
        <taxon>Bacteria</taxon>
        <taxon>Candidatus Woeseibacteriota</taxon>
    </lineage>
</organism>
<dbReference type="EMBL" id="MGGL01000009">
    <property type="protein sequence ID" value="OGM26836.1"/>
    <property type="molecule type" value="Genomic_DNA"/>
</dbReference>
<dbReference type="Proteomes" id="UP000179221">
    <property type="component" value="Unassembled WGS sequence"/>
</dbReference>
<comment type="caution">
    <text evidence="1">The sequence shown here is derived from an EMBL/GenBank/DDBJ whole genome shotgun (WGS) entry which is preliminary data.</text>
</comment>
<protein>
    <submittedName>
        <fullName evidence="1">Uncharacterized protein</fullName>
    </submittedName>
</protein>
<name>A0A1F7YHM3_9BACT</name>
<sequence length="65" mass="7565">MTIEKLKNKFPWNVIVKIEEFINGGYPVEITREPIWESYVKEDGTKGFRPTKGTRIKYNSPGSDM</sequence>
<accession>A0A1F7YHM3</accession>
<reference evidence="1 2" key="1">
    <citation type="journal article" date="2016" name="Nat. Commun.">
        <title>Thousands of microbial genomes shed light on interconnected biogeochemical processes in an aquifer system.</title>
        <authorList>
            <person name="Anantharaman K."/>
            <person name="Brown C.T."/>
            <person name="Hug L.A."/>
            <person name="Sharon I."/>
            <person name="Castelle C.J."/>
            <person name="Probst A.J."/>
            <person name="Thomas B.C."/>
            <person name="Singh A."/>
            <person name="Wilkins M.J."/>
            <person name="Karaoz U."/>
            <person name="Brodie E.L."/>
            <person name="Williams K.H."/>
            <person name="Hubbard S.S."/>
            <person name="Banfield J.F."/>
        </authorList>
    </citation>
    <scope>NUCLEOTIDE SEQUENCE [LARGE SCALE GENOMIC DNA]</scope>
</reference>